<comment type="caution">
    <text evidence="2">The sequence shown here is derived from an EMBL/GenBank/DDBJ whole genome shotgun (WGS) entry which is preliminary data.</text>
</comment>
<feature type="region of interest" description="Disordered" evidence="1">
    <location>
        <begin position="1"/>
        <end position="69"/>
    </location>
</feature>
<evidence type="ECO:0000256" key="1">
    <source>
        <dbReference type="SAM" id="MobiDB-lite"/>
    </source>
</evidence>
<reference evidence="2 3" key="1">
    <citation type="journal article" date="2015" name="Microbiome">
        <title>Genomic resolution of linkages in carbon, nitrogen, and sulfur cycling among widespread estuary sediment bacteria.</title>
        <authorList>
            <person name="Baker B.J."/>
            <person name="Lazar C.S."/>
            <person name="Teske A.P."/>
            <person name="Dick G.J."/>
        </authorList>
    </citation>
    <scope>NUCLEOTIDE SEQUENCE [LARGE SCALE GENOMIC DNA]</scope>
    <source>
        <strain evidence="2">DG_26</strain>
    </source>
</reference>
<proteinExistence type="predicted"/>
<feature type="compositionally biased region" description="Basic and acidic residues" evidence="1">
    <location>
        <begin position="54"/>
        <end position="67"/>
    </location>
</feature>
<gene>
    <name evidence="2" type="ORF">AMJ40_05140</name>
</gene>
<organism evidence="2 3">
    <name type="scientific">candidate division TA06 bacterium DG_26</name>
    <dbReference type="NCBI Taxonomy" id="1703771"/>
    <lineage>
        <taxon>Bacteria</taxon>
        <taxon>Bacteria division TA06</taxon>
    </lineage>
</organism>
<dbReference type="EMBL" id="LIZT01000050">
    <property type="protein sequence ID" value="KPJ49624.1"/>
    <property type="molecule type" value="Genomic_DNA"/>
</dbReference>
<accession>A0A0S7WHK7</accession>
<protein>
    <submittedName>
        <fullName evidence="2">Uncharacterized protein</fullName>
    </submittedName>
</protein>
<sequence>MQFNQRSGVGRPLHQRARRGDHSEKPPTAPRQRPHANQKPERTTAPTHAAKKKALSDHRDQGERESHMQPYMRILLRSLGHVRQKSAADESPHCGQCGPVLSQELRKLRWIPGPGRVLRRRTVLESGSHRDRVRFL</sequence>
<name>A0A0S7WHK7_UNCT6</name>
<dbReference type="AlphaFoldDB" id="A0A0S7WHK7"/>
<dbReference type="Proteomes" id="UP000051124">
    <property type="component" value="Unassembled WGS sequence"/>
</dbReference>
<evidence type="ECO:0000313" key="3">
    <source>
        <dbReference type="Proteomes" id="UP000051124"/>
    </source>
</evidence>
<evidence type="ECO:0000313" key="2">
    <source>
        <dbReference type="EMBL" id="KPJ49624.1"/>
    </source>
</evidence>